<keyword evidence="2" id="KW-0812">Transmembrane</keyword>
<feature type="transmembrane region" description="Helical" evidence="2">
    <location>
        <begin position="478"/>
        <end position="499"/>
    </location>
</feature>
<feature type="transmembrane region" description="Helical" evidence="2">
    <location>
        <begin position="436"/>
        <end position="457"/>
    </location>
</feature>
<dbReference type="EMBL" id="FNAU01000007">
    <property type="protein sequence ID" value="SDE36547.1"/>
    <property type="molecule type" value="Genomic_DNA"/>
</dbReference>
<reference evidence="5" key="1">
    <citation type="submission" date="2016-10" db="EMBL/GenBank/DDBJ databases">
        <authorList>
            <person name="Varghese N."/>
        </authorList>
    </citation>
    <scope>NUCLEOTIDE SEQUENCE [LARGE SCALE GENOMIC DNA]</scope>
    <source>
        <strain evidence="5">DSM 20639</strain>
    </source>
</reference>
<protein>
    <submittedName>
        <fullName evidence="4">Uncharacterized protein</fullName>
    </submittedName>
</protein>
<feature type="region of interest" description="Disordered" evidence="1">
    <location>
        <begin position="1"/>
        <end position="26"/>
    </location>
</feature>
<feature type="transmembrane region" description="Helical" evidence="2">
    <location>
        <begin position="405"/>
        <end position="424"/>
    </location>
</feature>
<name>A0A1G7CB35_9ACTO</name>
<accession>A0A1G7CB35</accession>
<feature type="compositionally biased region" description="Low complexity" evidence="1">
    <location>
        <begin position="118"/>
        <end position="132"/>
    </location>
</feature>
<evidence type="ECO:0000313" key="3">
    <source>
        <dbReference type="EMBL" id="MDY5152949.1"/>
    </source>
</evidence>
<dbReference type="AlphaFoldDB" id="A0A1G7CB35"/>
<sequence>MGEHNARKPGTPEQPEWRREGDLSAEEAAWQAAFGAVDPVTAGDLAGTRDIPLPLDAVESTGEASSPAPARSTHSYPADNRYDGNYTADHYDGDYRPSGRIYVGDPRDARFGSPARESSALGSSAPSSSTSGDYAYGGYEPGSYAPSTHASTHAPESSSPFRSAPSSAELASAAPRSTGPSVTGQSSTGPSNPAPSRPVPSDWTSSTLPPVRREPRKVSAPEASATSARSAASPTRAASAPSTASATSTASAASADTTSFGRAAARAADTGTKNRASDAGSTPQGKDAAADFRFDSLFNEGASTQGPSAPAVAPPKRRRFHASVWLVAAFAPIIALVVAFLVNLAAGLIGGALSHATSGANTGVPGGTYKHLLAAYSSLTTVFGLGGSASLTIDGASGISFNGTFYATALTTTAIIGLTLFYTHRWSGRGQRNSTLMVWMPAWLSAFVLAACTAGLAAFTRSDFAFEGITGSINPSPLLAAATAIPLGLFASGFGRLLTIRSTPQNRYLLTSASPIPTFCHGVAIAFAWFILSVTFAALMLGIFVLTGAGGQLADSSVGSRFSLLLIAFPYFLTAGAVALAGSLGGAMNISVDASLLQLLPAEYRGGDGVSGIHLIASGLPIWLIVVVVLAALVATVLFGVHWGRSRDPRLQYGPISWIIMPFSFTSVTAIIYGITRFGLRLDASFGTGSVTLSANATTHWYIIFIGLLIGLLVEVVSRFARPAPPQTGATGYSAYGSHV</sequence>
<dbReference type="EMBL" id="JAWNFU010000001">
    <property type="protein sequence ID" value="MDY5152949.1"/>
    <property type="molecule type" value="Genomic_DNA"/>
</dbReference>
<feature type="compositionally biased region" description="Polar residues" evidence="1">
    <location>
        <begin position="178"/>
        <end position="191"/>
    </location>
</feature>
<evidence type="ECO:0000313" key="4">
    <source>
        <dbReference type="EMBL" id="SDE36547.1"/>
    </source>
</evidence>
<dbReference type="Proteomes" id="UP000182744">
    <property type="component" value="Unassembled WGS sequence"/>
</dbReference>
<feature type="transmembrane region" description="Helical" evidence="2">
    <location>
        <begin position="519"/>
        <end position="550"/>
    </location>
</feature>
<proteinExistence type="predicted"/>
<feature type="transmembrane region" description="Helical" evidence="2">
    <location>
        <begin position="373"/>
        <end position="393"/>
    </location>
</feature>
<feature type="compositionally biased region" description="Low complexity" evidence="1">
    <location>
        <begin position="220"/>
        <end position="268"/>
    </location>
</feature>
<gene>
    <name evidence="3" type="ORF">R6G71_02630</name>
    <name evidence="4" type="ORF">SAMN05421878_10741</name>
</gene>
<reference evidence="4" key="2">
    <citation type="submission" date="2016-10" db="EMBL/GenBank/DDBJ databases">
        <authorList>
            <person name="de Groot N.N."/>
        </authorList>
    </citation>
    <scope>NUCLEOTIDE SEQUENCE [LARGE SCALE GENOMIC DNA]</scope>
    <source>
        <strain evidence="4">DSM 20639</strain>
    </source>
</reference>
<feature type="transmembrane region" description="Helical" evidence="2">
    <location>
        <begin position="622"/>
        <end position="644"/>
    </location>
</feature>
<feature type="compositionally biased region" description="Low complexity" evidence="1">
    <location>
        <begin position="154"/>
        <end position="177"/>
    </location>
</feature>
<dbReference type="RefSeq" id="WP_074662342.1">
    <property type="nucleotide sequence ID" value="NZ_FNAU01000007.1"/>
</dbReference>
<dbReference type="Proteomes" id="UP001273799">
    <property type="component" value="Unassembled WGS sequence"/>
</dbReference>
<evidence type="ECO:0000256" key="2">
    <source>
        <dbReference type="SAM" id="Phobius"/>
    </source>
</evidence>
<feature type="compositionally biased region" description="Polar residues" evidence="1">
    <location>
        <begin position="271"/>
        <end position="284"/>
    </location>
</feature>
<keyword evidence="2" id="KW-0472">Membrane</keyword>
<keyword evidence="2" id="KW-1133">Transmembrane helix</keyword>
<evidence type="ECO:0000256" key="1">
    <source>
        <dbReference type="SAM" id="MobiDB-lite"/>
    </source>
</evidence>
<reference evidence="3" key="3">
    <citation type="submission" date="2023-10" db="EMBL/GenBank/DDBJ databases">
        <title>Whole Genome based description of the genera Actinobaculum and Actinotignum reveals a complex phylogenetic relationship within the species included in the genus Actinotignum.</title>
        <authorList>
            <person name="Jensen C.S."/>
            <person name="Dargis R."/>
            <person name="Kemp M."/>
            <person name="Christensen J.J."/>
        </authorList>
    </citation>
    <scope>NUCLEOTIDE SEQUENCE</scope>
    <source>
        <strain evidence="3">Actinobaculum_suis_CCUG19206T</strain>
    </source>
</reference>
<feature type="transmembrane region" description="Helical" evidence="2">
    <location>
        <begin position="562"/>
        <end position="584"/>
    </location>
</feature>
<feature type="region of interest" description="Disordered" evidence="1">
    <location>
        <begin position="41"/>
        <end position="287"/>
    </location>
</feature>
<organism evidence="4 5">
    <name type="scientific">Actinobaculum suis</name>
    <dbReference type="NCBI Taxonomy" id="1657"/>
    <lineage>
        <taxon>Bacteria</taxon>
        <taxon>Bacillati</taxon>
        <taxon>Actinomycetota</taxon>
        <taxon>Actinomycetes</taxon>
        <taxon>Actinomycetales</taxon>
        <taxon>Actinomycetaceae</taxon>
        <taxon>Actinobaculum</taxon>
    </lineage>
</organism>
<feature type="transmembrane region" description="Helical" evidence="2">
    <location>
        <begin position="324"/>
        <end position="353"/>
    </location>
</feature>
<evidence type="ECO:0000313" key="5">
    <source>
        <dbReference type="Proteomes" id="UP000182744"/>
    </source>
</evidence>
<feature type="transmembrane region" description="Helical" evidence="2">
    <location>
        <begin position="700"/>
        <end position="717"/>
    </location>
</feature>
<feature type="transmembrane region" description="Helical" evidence="2">
    <location>
        <begin position="656"/>
        <end position="680"/>
    </location>
</feature>
<keyword evidence="5" id="KW-1185">Reference proteome</keyword>